<gene>
    <name evidence="2" type="ORF">CAUJ_LOCUS13184</name>
</gene>
<comment type="caution">
    <text evidence="2">The sequence shown here is derived from an EMBL/GenBank/DDBJ whole genome shotgun (WGS) entry which is preliminary data.</text>
</comment>
<evidence type="ECO:0000313" key="3">
    <source>
        <dbReference type="Proteomes" id="UP000835052"/>
    </source>
</evidence>
<name>A0A8S1HPX1_9PELO</name>
<reference evidence="2" key="1">
    <citation type="submission" date="2020-10" db="EMBL/GenBank/DDBJ databases">
        <authorList>
            <person name="Kikuchi T."/>
        </authorList>
    </citation>
    <scope>NUCLEOTIDE SEQUENCE</scope>
    <source>
        <strain evidence="2">NKZ352</strain>
    </source>
</reference>
<keyword evidence="3" id="KW-1185">Reference proteome</keyword>
<accession>A0A8S1HPX1</accession>
<feature type="compositionally biased region" description="Basic and acidic residues" evidence="1">
    <location>
        <begin position="16"/>
        <end position="28"/>
    </location>
</feature>
<evidence type="ECO:0000313" key="2">
    <source>
        <dbReference type="EMBL" id="CAD6197275.1"/>
    </source>
</evidence>
<evidence type="ECO:0000256" key="1">
    <source>
        <dbReference type="SAM" id="MobiDB-lite"/>
    </source>
</evidence>
<sequence>MVLECGRPSFSLASKEKEKYKYPCRDGDYPPPAKTYSKRLLHEKEPDSDKVPRSRERQGASNSRCLRATCSRRAKDLTSMFVGMAVKVVLEGCGQLPRILIHRSGFNDEKLAKRPLRPPSPKLSGTRTCRGFMAPNFNVIETSDCYRNLLNDYTTAVGLQEKEHRSKLGVRTPKDFTAFGMSYTLSSVEKWADSFSCSKHDQCHRLELHTSRRIPKGSAGCVMQILI</sequence>
<dbReference type="Proteomes" id="UP000835052">
    <property type="component" value="Unassembled WGS sequence"/>
</dbReference>
<organism evidence="2 3">
    <name type="scientific">Caenorhabditis auriculariae</name>
    <dbReference type="NCBI Taxonomy" id="2777116"/>
    <lineage>
        <taxon>Eukaryota</taxon>
        <taxon>Metazoa</taxon>
        <taxon>Ecdysozoa</taxon>
        <taxon>Nematoda</taxon>
        <taxon>Chromadorea</taxon>
        <taxon>Rhabditida</taxon>
        <taxon>Rhabditina</taxon>
        <taxon>Rhabditomorpha</taxon>
        <taxon>Rhabditoidea</taxon>
        <taxon>Rhabditidae</taxon>
        <taxon>Peloderinae</taxon>
        <taxon>Caenorhabditis</taxon>
    </lineage>
</organism>
<feature type="region of interest" description="Disordered" evidence="1">
    <location>
        <begin position="16"/>
        <end position="62"/>
    </location>
</feature>
<proteinExistence type="predicted"/>
<dbReference type="EMBL" id="CAJGYM010000090">
    <property type="protein sequence ID" value="CAD6197275.1"/>
    <property type="molecule type" value="Genomic_DNA"/>
</dbReference>
<protein>
    <submittedName>
        <fullName evidence="2">Uncharacterized protein</fullName>
    </submittedName>
</protein>
<dbReference type="AlphaFoldDB" id="A0A8S1HPX1"/>
<feature type="compositionally biased region" description="Basic and acidic residues" evidence="1">
    <location>
        <begin position="40"/>
        <end position="58"/>
    </location>
</feature>